<dbReference type="PROSITE" id="PS51898">
    <property type="entry name" value="TYR_RECOMBINASE"/>
    <property type="match status" value="1"/>
</dbReference>
<feature type="active site" description="O-(3'-phospho-DNA)-tyrosine intermediate" evidence="9">
    <location>
        <position position="276"/>
    </location>
</feature>
<dbReference type="GO" id="GO:0003677">
    <property type="term" value="F:DNA binding"/>
    <property type="evidence" value="ECO:0007669"/>
    <property type="project" value="UniProtKB-UniRule"/>
</dbReference>
<evidence type="ECO:0000256" key="3">
    <source>
        <dbReference type="ARBA" id="ARBA00022618"/>
    </source>
</evidence>
<dbReference type="PANTHER" id="PTHR30349:SF81">
    <property type="entry name" value="TYROSINE RECOMBINASE XERC"/>
    <property type="match status" value="1"/>
</dbReference>
<dbReference type="InterPro" id="IPR044068">
    <property type="entry name" value="CB"/>
</dbReference>
<dbReference type="GO" id="GO:0005737">
    <property type="term" value="C:cytoplasm"/>
    <property type="evidence" value="ECO:0007669"/>
    <property type="project" value="UniProtKB-SubCell"/>
</dbReference>
<keyword evidence="2 9" id="KW-0963">Cytoplasm</keyword>
<evidence type="ECO:0000256" key="9">
    <source>
        <dbReference type="HAMAP-Rule" id="MF_01808"/>
    </source>
</evidence>
<dbReference type="Gene3D" id="1.10.150.130">
    <property type="match status" value="1"/>
</dbReference>
<feature type="domain" description="Tyr recombinase" evidence="10">
    <location>
        <begin position="105"/>
        <end position="289"/>
    </location>
</feature>
<keyword evidence="7 9" id="KW-0233">DNA recombination</keyword>
<dbReference type="Gene3D" id="1.10.443.10">
    <property type="entry name" value="Intergrase catalytic core"/>
    <property type="match status" value="1"/>
</dbReference>
<evidence type="ECO:0000256" key="5">
    <source>
        <dbReference type="ARBA" id="ARBA00022908"/>
    </source>
</evidence>
<dbReference type="NCBIfam" id="NF001399">
    <property type="entry name" value="PRK00283.1"/>
    <property type="match status" value="1"/>
</dbReference>
<reference evidence="12 13" key="1">
    <citation type="journal article" date="2017" name="BMC Genomics">
        <title>Genome sequencing of 39 Akkermansia muciniphila isolates reveals its population structure, genomic and functional diverisity, and global distribution in mammalian gut microbiotas.</title>
        <authorList>
            <person name="Guo X."/>
            <person name="Li S."/>
            <person name="Zhang J."/>
            <person name="Wu F."/>
            <person name="Li X."/>
            <person name="Wu D."/>
            <person name="Zhang M."/>
            <person name="Ou Z."/>
            <person name="Jie Z."/>
            <person name="Yan Q."/>
            <person name="Li P."/>
            <person name="Yi J."/>
            <person name="Peng Y."/>
        </authorList>
    </citation>
    <scope>NUCLEOTIDE SEQUENCE [LARGE SCALE GENOMIC DNA]</scope>
    <source>
        <strain evidence="12 13">GP43</strain>
    </source>
</reference>
<dbReference type="PROSITE" id="PS51900">
    <property type="entry name" value="CB"/>
    <property type="match status" value="1"/>
</dbReference>
<dbReference type="InterPro" id="IPR010998">
    <property type="entry name" value="Integrase_recombinase_N"/>
</dbReference>
<dbReference type="Pfam" id="PF00589">
    <property type="entry name" value="Phage_integrase"/>
    <property type="match status" value="1"/>
</dbReference>
<dbReference type="GO" id="GO:0006313">
    <property type="term" value="P:DNA transposition"/>
    <property type="evidence" value="ECO:0007669"/>
    <property type="project" value="UniProtKB-UniRule"/>
</dbReference>
<keyword evidence="5 9" id="KW-0229">DNA integration</keyword>
<evidence type="ECO:0000256" key="6">
    <source>
        <dbReference type="ARBA" id="ARBA00023125"/>
    </source>
</evidence>
<accession>A0AAP8NLC0</accession>
<comment type="subunit">
    <text evidence="9">Forms a cyclic heterotetrameric complex composed of two molecules of XerC and two molecules of XerD.</text>
</comment>
<keyword evidence="6 9" id="KW-0238">DNA-binding</keyword>
<dbReference type="InterPro" id="IPR002104">
    <property type="entry name" value="Integrase_catalytic"/>
</dbReference>
<feature type="domain" description="Core-binding (CB)" evidence="11">
    <location>
        <begin position="1"/>
        <end position="84"/>
    </location>
</feature>
<evidence type="ECO:0000256" key="1">
    <source>
        <dbReference type="ARBA" id="ARBA00004496"/>
    </source>
</evidence>
<dbReference type="GO" id="GO:0007059">
    <property type="term" value="P:chromosome segregation"/>
    <property type="evidence" value="ECO:0007669"/>
    <property type="project" value="UniProtKB-UniRule"/>
</dbReference>
<evidence type="ECO:0000259" key="10">
    <source>
        <dbReference type="PROSITE" id="PS51898"/>
    </source>
</evidence>
<evidence type="ECO:0000256" key="2">
    <source>
        <dbReference type="ARBA" id="ARBA00022490"/>
    </source>
</evidence>
<dbReference type="InterPro" id="IPR050090">
    <property type="entry name" value="Tyrosine_recombinase_XerCD"/>
</dbReference>
<comment type="subcellular location">
    <subcellularLocation>
        <location evidence="1 9">Cytoplasm</location>
    </subcellularLocation>
</comment>
<dbReference type="EMBL" id="PJKN01000005">
    <property type="protein sequence ID" value="PNC54680.1"/>
    <property type="molecule type" value="Genomic_DNA"/>
</dbReference>
<evidence type="ECO:0000313" key="12">
    <source>
        <dbReference type="EMBL" id="PNC54680.1"/>
    </source>
</evidence>
<feature type="active site" evidence="9">
    <location>
        <position position="241"/>
    </location>
</feature>
<dbReference type="SUPFAM" id="SSF56349">
    <property type="entry name" value="DNA breaking-rejoining enzymes"/>
    <property type="match status" value="1"/>
</dbReference>
<dbReference type="GO" id="GO:0051301">
    <property type="term" value="P:cell division"/>
    <property type="evidence" value="ECO:0007669"/>
    <property type="project" value="UniProtKB-KW"/>
</dbReference>
<comment type="function">
    <text evidence="9">Site-specific tyrosine recombinase, which acts by catalyzing the cutting and rejoining of the recombining DNA molecules. The XerC-XerD complex is essential to convert dimers of the bacterial chromosome into monomers to permit their segregation at cell division. It also contributes to the segregational stability of plasmids.</text>
</comment>
<dbReference type="Proteomes" id="UP000235914">
    <property type="component" value="Unassembled WGS sequence"/>
</dbReference>
<evidence type="ECO:0000256" key="4">
    <source>
        <dbReference type="ARBA" id="ARBA00022829"/>
    </source>
</evidence>
<name>A0AAP8NLC0_9BACT</name>
<comment type="caution">
    <text evidence="12">The sequence shown here is derived from an EMBL/GenBank/DDBJ whole genome shotgun (WGS) entry which is preliminary data.</text>
</comment>
<dbReference type="InterPro" id="IPR011010">
    <property type="entry name" value="DNA_brk_join_enz"/>
</dbReference>
<evidence type="ECO:0000313" key="13">
    <source>
        <dbReference type="Proteomes" id="UP000235914"/>
    </source>
</evidence>
<evidence type="ECO:0000256" key="8">
    <source>
        <dbReference type="ARBA" id="ARBA00023306"/>
    </source>
</evidence>
<dbReference type="HAMAP" id="MF_01808">
    <property type="entry name" value="Recomb_XerC_XerD"/>
    <property type="match status" value="1"/>
</dbReference>
<feature type="active site" evidence="9">
    <location>
        <position position="146"/>
    </location>
</feature>
<feature type="active site" evidence="9">
    <location>
        <position position="267"/>
    </location>
</feature>
<dbReference type="InterPro" id="IPR023009">
    <property type="entry name" value="Tyrosine_recombinase_XerC/XerD"/>
</dbReference>
<dbReference type="Pfam" id="PF02899">
    <property type="entry name" value="Phage_int_SAM_1"/>
    <property type="match status" value="1"/>
</dbReference>
<gene>
    <name evidence="9" type="primary">xerC</name>
    <name evidence="12" type="ORF">CXU09_09055</name>
</gene>
<evidence type="ECO:0000259" key="11">
    <source>
        <dbReference type="PROSITE" id="PS51900"/>
    </source>
</evidence>
<dbReference type="PANTHER" id="PTHR30349">
    <property type="entry name" value="PHAGE INTEGRASE-RELATED"/>
    <property type="match status" value="1"/>
</dbReference>
<dbReference type="InterPro" id="IPR004107">
    <property type="entry name" value="Integrase_SAM-like_N"/>
</dbReference>
<dbReference type="RefSeq" id="WP_102735868.1">
    <property type="nucleotide sequence ID" value="NZ_PJKN01000005.1"/>
</dbReference>
<protein>
    <recommendedName>
        <fullName evidence="9">Tyrosine recombinase XerC</fullName>
    </recommendedName>
</protein>
<evidence type="ECO:0000256" key="7">
    <source>
        <dbReference type="ARBA" id="ARBA00023172"/>
    </source>
</evidence>
<feature type="active site" evidence="9">
    <location>
        <position position="170"/>
    </location>
</feature>
<keyword evidence="3 9" id="KW-0132">Cell division</keyword>
<dbReference type="GO" id="GO:0009037">
    <property type="term" value="F:tyrosine-based site-specific recombinase activity"/>
    <property type="evidence" value="ECO:0007669"/>
    <property type="project" value="UniProtKB-UniRule"/>
</dbReference>
<keyword evidence="4 9" id="KW-0159">Chromosome partition</keyword>
<dbReference type="InterPro" id="IPR013762">
    <property type="entry name" value="Integrase-like_cat_sf"/>
</dbReference>
<comment type="similarity">
    <text evidence="9">Belongs to the 'phage' integrase family. XerC subfamily.</text>
</comment>
<dbReference type="CDD" id="cd00798">
    <property type="entry name" value="INT_XerDC_C"/>
    <property type="match status" value="1"/>
</dbReference>
<keyword evidence="8 9" id="KW-0131">Cell cycle</keyword>
<organism evidence="12 13">
    <name type="scientific">Akkermansia muciniphila</name>
    <dbReference type="NCBI Taxonomy" id="239935"/>
    <lineage>
        <taxon>Bacteria</taxon>
        <taxon>Pseudomonadati</taxon>
        <taxon>Verrucomicrobiota</taxon>
        <taxon>Verrucomicrobiia</taxon>
        <taxon>Verrucomicrobiales</taxon>
        <taxon>Akkermansiaceae</taxon>
        <taxon>Akkermansia</taxon>
    </lineage>
</organism>
<proteinExistence type="inferred from homology"/>
<feature type="active site" evidence="9">
    <location>
        <position position="244"/>
    </location>
</feature>
<dbReference type="AlphaFoldDB" id="A0AAP8NLC0"/>
<sequence>MQTHLERFIRFLAAEKGLSTAYQLSVRQTLEEFARFLEMENTGLAQTGIDTLSAFLRHLQDRGMARSSMRVEMVHLRIFFRWLAGTGILEKDPSVFLEMPRQGLSLPHVLDQKTVSSLLESIDIQDIPLGCRDRALLEIIYACGMRVSEIINCKLESFDRDEAFVRVLGKGDKTRLVPVGRSALNALQMYLEKGRPKLVRTVTKSHIFLTVRGRPLTRERVRQILRERARAAGLEQHVFPHILRHSFATHLLENGADLRIIQEMLGHADISTTQIYTHLEQQRLNSIHHRFHPRG</sequence>